<dbReference type="PROSITE" id="PS01360">
    <property type="entry name" value="ZF_MYND_1"/>
    <property type="match status" value="1"/>
</dbReference>
<keyword evidence="9" id="KW-1185">Reference proteome</keyword>
<feature type="domain" description="MYND-type" evidence="7">
    <location>
        <begin position="419"/>
        <end position="457"/>
    </location>
</feature>
<dbReference type="SMART" id="SM00248">
    <property type="entry name" value="ANK"/>
    <property type="match status" value="3"/>
</dbReference>
<dbReference type="Gene3D" id="1.25.40.20">
    <property type="entry name" value="Ankyrin repeat-containing domain"/>
    <property type="match status" value="1"/>
</dbReference>
<reference evidence="8" key="1">
    <citation type="submission" date="2021-11" db="EMBL/GenBank/DDBJ databases">
        <authorList>
            <consortium name="Genoscope - CEA"/>
            <person name="William W."/>
        </authorList>
    </citation>
    <scope>NUCLEOTIDE SEQUENCE</scope>
</reference>
<evidence type="ECO:0000313" key="9">
    <source>
        <dbReference type="Proteomes" id="UP000789595"/>
    </source>
</evidence>
<dbReference type="SUPFAM" id="SSF48403">
    <property type="entry name" value="Ankyrin repeat"/>
    <property type="match status" value="1"/>
</dbReference>
<evidence type="ECO:0000256" key="3">
    <source>
        <dbReference type="ARBA" id="ARBA00022771"/>
    </source>
</evidence>
<evidence type="ECO:0000256" key="2">
    <source>
        <dbReference type="ARBA" id="ARBA00022737"/>
    </source>
</evidence>
<dbReference type="InterPro" id="IPR002110">
    <property type="entry name" value="Ankyrin_rpt"/>
</dbReference>
<keyword evidence="2" id="KW-0677">Repeat</keyword>
<dbReference type="InterPro" id="IPR002893">
    <property type="entry name" value="Znf_MYND"/>
</dbReference>
<proteinExistence type="predicted"/>
<evidence type="ECO:0000256" key="6">
    <source>
        <dbReference type="PROSITE-ProRule" id="PRU00134"/>
    </source>
</evidence>
<evidence type="ECO:0000313" key="8">
    <source>
        <dbReference type="EMBL" id="CAH0374927.1"/>
    </source>
</evidence>
<dbReference type="Pfam" id="PF01753">
    <property type="entry name" value="zf-MYND"/>
    <property type="match status" value="1"/>
</dbReference>
<evidence type="ECO:0000256" key="5">
    <source>
        <dbReference type="ARBA" id="ARBA00023043"/>
    </source>
</evidence>
<dbReference type="InterPro" id="IPR051165">
    <property type="entry name" value="Multifunctional_ANK_Repeat"/>
</dbReference>
<dbReference type="AlphaFoldDB" id="A0A8J2SV67"/>
<comment type="caution">
    <text evidence="8">The sequence shown here is derived from an EMBL/GenBank/DDBJ whole genome shotgun (WGS) entry which is preliminary data.</text>
</comment>
<dbReference type="InterPro" id="IPR036770">
    <property type="entry name" value="Ankyrin_rpt-contain_sf"/>
</dbReference>
<evidence type="ECO:0000256" key="4">
    <source>
        <dbReference type="ARBA" id="ARBA00022833"/>
    </source>
</evidence>
<dbReference type="PANTHER" id="PTHR24123:SF33">
    <property type="entry name" value="PROTEIN HOS4"/>
    <property type="match status" value="1"/>
</dbReference>
<organism evidence="8 9">
    <name type="scientific">Pelagomonas calceolata</name>
    <dbReference type="NCBI Taxonomy" id="35677"/>
    <lineage>
        <taxon>Eukaryota</taxon>
        <taxon>Sar</taxon>
        <taxon>Stramenopiles</taxon>
        <taxon>Ochrophyta</taxon>
        <taxon>Pelagophyceae</taxon>
        <taxon>Pelagomonadales</taxon>
        <taxon>Pelagomonadaceae</taxon>
        <taxon>Pelagomonas</taxon>
    </lineage>
</organism>
<evidence type="ECO:0000259" key="7">
    <source>
        <dbReference type="PROSITE" id="PS50865"/>
    </source>
</evidence>
<dbReference type="Gene3D" id="6.10.140.2220">
    <property type="match status" value="1"/>
</dbReference>
<dbReference type="OrthoDB" id="35882at2759"/>
<dbReference type="SUPFAM" id="SSF144232">
    <property type="entry name" value="HIT/MYND zinc finger-like"/>
    <property type="match status" value="1"/>
</dbReference>
<name>A0A8J2SV67_9STRA</name>
<dbReference type="GO" id="GO:0008270">
    <property type="term" value="F:zinc ion binding"/>
    <property type="evidence" value="ECO:0007669"/>
    <property type="project" value="UniProtKB-KW"/>
</dbReference>
<protein>
    <recommendedName>
        <fullName evidence="7">MYND-type domain-containing protein</fullName>
    </recommendedName>
</protein>
<evidence type="ECO:0000256" key="1">
    <source>
        <dbReference type="ARBA" id="ARBA00022723"/>
    </source>
</evidence>
<dbReference type="EMBL" id="CAKKNE010000004">
    <property type="protein sequence ID" value="CAH0374927.1"/>
    <property type="molecule type" value="Genomic_DNA"/>
</dbReference>
<keyword evidence="3 6" id="KW-0863">Zinc-finger</keyword>
<gene>
    <name evidence="8" type="ORF">PECAL_4P22400</name>
</gene>
<dbReference type="PROSITE" id="PS50865">
    <property type="entry name" value="ZF_MYND_2"/>
    <property type="match status" value="1"/>
</dbReference>
<keyword evidence="5" id="KW-0040">ANK repeat</keyword>
<sequence>MAPQIFFRTKEQHAAVTERLQIMKDDHAECEYSAEALEGKGKTVTKSIEAGLVVLRYRRTPKSVFALPREDTVQIGEHEHLRCLNLPGRLRLCGADATLEARIVSDGIDFVARRSLKANEELTFDSCTTDWRDFSALPRDAQKNMEAADHLRRRLARIQAPHAAIRDIVRDCVANSTDECADGDQSPLKGRSSEYAAAEVYWNQGGDYFSSPSFLSPFAQACAAGSPKAVKAQLRQVDALQREFLVSRREGDLRRTCLHAVCAGAVLLKTSDADYAGVIKELCDNGADPNAKDVLGRAPVFCLARSPSSEALEPKALDLLGKLVERGADINTVDRAGMNPLFAPCFSDDLRAVDALLKLGADPHRPFLFFDATMQASLSQVAATIRMAPRVIQALRDAEAQPSDDAAPSAPLPQMEIKCRACGTKQGRFRKCSRCKAAHYCSVECQKYDWQFHKRTCKPCVAAAMPASLSAGLASGRF</sequence>
<dbReference type="PANTHER" id="PTHR24123">
    <property type="entry name" value="ANKYRIN REPEAT-CONTAINING"/>
    <property type="match status" value="1"/>
</dbReference>
<keyword evidence="4" id="KW-0862">Zinc</keyword>
<accession>A0A8J2SV67</accession>
<keyword evidence="1" id="KW-0479">Metal-binding</keyword>
<dbReference type="Proteomes" id="UP000789595">
    <property type="component" value="Unassembled WGS sequence"/>
</dbReference>